<dbReference type="InterPro" id="IPR015927">
    <property type="entry name" value="Peptidase_S24_S26A/B/C"/>
</dbReference>
<evidence type="ECO:0000256" key="3">
    <source>
        <dbReference type="ARBA" id="ARBA00023163"/>
    </source>
</evidence>
<evidence type="ECO:0000313" key="6">
    <source>
        <dbReference type="Proteomes" id="UP000244920"/>
    </source>
</evidence>
<evidence type="ECO:0000313" key="5">
    <source>
        <dbReference type="EMBL" id="AWI51388.1"/>
    </source>
</evidence>
<dbReference type="InterPro" id="IPR001387">
    <property type="entry name" value="Cro/C1-type_HTH"/>
</dbReference>
<dbReference type="RefSeq" id="WP_108924232.1">
    <property type="nucleotide sequence ID" value="NZ_CP029206.1"/>
</dbReference>
<feature type="domain" description="HTH cro/C1-type" evidence="4">
    <location>
        <begin position="8"/>
        <end position="61"/>
    </location>
</feature>
<organism evidence="5 6">
    <name type="scientific">Actinobacillus porcitonsillarum</name>
    <dbReference type="NCBI Taxonomy" id="189834"/>
    <lineage>
        <taxon>Bacteria</taxon>
        <taxon>Pseudomonadati</taxon>
        <taxon>Pseudomonadota</taxon>
        <taxon>Gammaproteobacteria</taxon>
        <taxon>Pasteurellales</taxon>
        <taxon>Pasteurellaceae</taxon>
        <taxon>Actinobacillus</taxon>
    </lineage>
</organism>
<dbReference type="Gene3D" id="2.10.109.10">
    <property type="entry name" value="Umud Fragment, subunit A"/>
    <property type="match status" value="1"/>
</dbReference>
<dbReference type="Proteomes" id="UP000244920">
    <property type="component" value="Chromosome"/>
</dbReference>
<accession>A0A2U8FKA9</accession>
<dbReference type="PANTHER" id="PTHR40661:SF3">
    <property type="entry name" value="FELS-1 PROPHAGE TRANSCRIPTIONAL REGULATOR"/>
    <property type="match status" value="1"/>
</dbReference>
<dbReference type="SUPFAM" id="SSF47413">
    <property type="entry name" value="lambda repressor-like DNA-binding domains"/>
    <property type="match status" value="1"/>
</dbReference>
<dbReference type="PANTHER" id="PTHR40661">
    <property type="match status" value="1"/>
</dbReference>
<dbReference type="SMART" id="SM00530">
    <property type="entry name" value="HTH_XRE"/>
    <property type="match status" value="1"/>
</dbReference>
<dbReference type="AlphaFoldDB" id="A0A2U8FKA9"/>
<reference evidence="6" key="1">
    <citation type="submission" date="2018-05" db="EMBL/GenBank/DDBJ databases">
        <title>Complete genome sequence of Actinobacillus porcitonsillarum reference strain 9953L55 (CCUG 46996).</title>
        <authorList>
            <person name="Dona V."/>
            <person name="Perreten V."/>
        </authorList>
    </citation>
    <scope>NUCLEOTIDE SEQUENCE [LARGE SCALE GENOMIC DNA]</scope>
    <source>
        <strain evidence="6">9953L55</strain>
    </source>
</reference>
<keyword evidence="1" id="KW-0805">Transcription regulation</keyword>
<dbReference type="Pfam" id="PF01381">
    <property type="entry name" value="HTH_3"/>
    <property type="match status" value="1"/>
</dbReference>
<evidence type="ECO:0000259" key="4">
    <source>
        <dbReference type="PROSITE" id="PS50943"/>
    </source>
</evidence>
<dbReference type="InterPro" id="IPR010982">
    <property type="entry name" value="Lambda_DNA-bd_dom_sf"/>
</dbReference>
<keyword evidence="3" id="KW-0804">Transcription</keyword>
<dbReference type="Pfam" id="PF00717">
    <property type="entry name" value="Peptidase_S24"/>
    <property type="match status" value="1"/>
</dbReference>
<sequence>MTTLSQRLKAVLQASKTSQSELAARINITQGAIGKIIRGETLNPKYILEIADALGVSVEWLKTGKGDAPDFANLAEKSTAYSEHQDSNIRLEVLDVFASAGNGAFVGDLAELTHAIEFEPSYFAQLFQRSNSQGLAIINVTGDSMEPTICSGDLLFVDTNKPMYQGDGIYVFSYNDMLYVKRLQLAGDKLLVISDNQFYHPWEITKENEGKLTIHGKVEFSQMKIKKLG</sequence>
<protein>
    <submittedName>
        <fullName evidence="5">Phage repressor</fullName>
    </submittedName>
</protein>
<dbReference type="SUPFAM" id="SSF51306">
    <property type="entry name" value="LexA/Signal peptidase"/>
    <property type="match status" value="1"/>
</dbReference>
<dbReference type="GO" id="GO:0003677">
    <property type="term" value="F:DNA binding"/>
    <property type="evidence" value="ECO:0007669"/>
    <property type="project" value="UniProtKB-KW"/>
</dbReference>
<dbReference type="InterPro" id="IPR036286">
    <property type="entry name" value="LexA/Signal_pep-like_sf"/>
</dbReference>
<proteinExistence type="predicted"/>
<dbReference type="PROSITE" id="PS50943">
    <property type="entry name" value="HTH_CROC1"/>
    <property type="match status" value="1"/>
</dbReference>
<dbReference type="Gene3D" id="1.10.260.40">
    <property type="entry name" value="lambda repressor-like DNA-binding domains"/>
    <property type="match status" value="1"/>
</dbReference>
<dbReference type="CDD" id="cd06529">
    <property type="entry name" value="S24_LexA-like"/>
    <property type="match status" value="1"/>
</dbReference>
<dbReference type="CDD" id="cd00093">
    <property type="entry name" value="HTH_XRE"/>
    <property type="match status" value="1"/>
</dbReference>
<dbReference type="KEGG" id="apor:DDU33_07770"/>
<keyword evidence="6" id="KW-1185">Reference proteome</keyword>
<evidence type="ECO:0000256" key="1">
    <source>
        <dbReference type="ARBA" id="ARBA00023015"/>
    </source>
</evidence>
<name>A0A2U8FKA9_9PAST</name>
<keyword evidence="2" id="KW-0238">DNA-binding</keyword>
<dbReference type="InterPro" id="IPR039418">
    <property type="entry name" value="LexA-like"/>
</dbReference>
<evidence type="ECO:0000256" key="2">
    <source>
        <dbReference type="ARBA" id="ARBA00023125"/>
    </source>
</evidence>
<gene>
    <name evidence="5" type="ORF">DDU33_07770</name>
</gene>
<dbReference type="EMBL" id="CP029206">
    <property type="protein sequence ID" value="AWI51388.1"/>
    <property type="molecule type" value="Genomic_DNA"/>
</dbReference>